<reference evidence="6" key="2">
    <citation type="submission" date="2015-01" db="EMBL/GenBank/DDBJ databases">
        <title>Evolutionary Origins and Diversification of the Mycorrhizal Mutualists.</title>
        <authorList>
            <consortium name="DOE Joint Genome Institute"/>
            <consortium name="Mycorrhizal Genomics Consortium"/>
            <person name="Kohler A."/>
            <person name="Kuo A."/>
            <person name="Nagy L.G."/>
            <person name="Floudas D."/>
            <person name="Copeland A."/>
            <person name="Barry K.W."/>
            <person name="Cichocki N."/>
            <person name="Veneault-Fourrey C."/>
            <person name="LaButti K."/>
            <person name="Lindquist E.A."/>
            <person name="Lipzen A."/>
            <person name="Lundell T."/>
            <person name="Morin E."/>
            <person name="Murat C."/>
            <person name="Riley R."/>
            <person name="Ohm R."/>
            <person name="Sun H."/>
            <person name="Tunlid A."/>
            <person name="Henrissat B."/>
            <person name="Grigoriev I.V."/>
            <person name="Hibbett D.S."/>
            <person name="Martin F."/>
        </authorList>
    </citation>
    <scope>NUCLEOTIDE SEQUENCE [LARGE SCALE GENOMIC DNA]</scope>
    <source>
        <strain evidence="6">UH-Slu-Lm8-n1</strain>
    </source>
</reference>
<feature type="region of interest" description="Disordered" evidence="3">
    <location>
        <begin position="1"/>
        <end position="38"/>
    </location>
</feature>
<dbReference type="InterPro" id="IPR021858">
    <property type="entry name" value="Fun_TF"/>
</dbReference>
<evidence type="ECO:0000259" key="4">
    <source>
        <dbReference type="PROSITE" id="PS50011"/>
    </source>
</evidence>
<dbReference type="InterPro" id="IPR008266">
    <property type="entry name" value="Tyr_kinase_AS"/>
</dbReference>
<dbReference type="InterPro" id="IPR001245">
    <property type="entry name" value="Ser-Thr/Tyr_kinase_cat_dom"/>
</dbReference>
<dbReference type="EMBL" id="KN835251">
    <property type="protein sequence ID" value="KIK41993.1"/>
    <property type="molecule type" value="Genomic_DNA"/>
</dbReference>
<dbReference type="Pfam" id="PF11951">
    <property type="entry name" value="Fungal_trans_2"/>
    <property type="match status" value="1"/>
</dbReference>
<organism evidence="5 6">
    <name type="scientific">Suillus luteus UH-Slu-Lm8-n1</name>
    <dbReference type="NCBI Taxonomy" id="930992"/>
    <lineage>
        <taxon>Eukaryota</taxon>
        <taxon>Fungi</taxon>
        <taxon>Dikarya</taxon>
        <taxon>Basidiomycota</taxon>
        <taxon>Agaricomycotina</taxon>
        <taxon>Agaricomycetes</taxon>
        <taxon>Agaricomycetidae</taxon>
        <taxon>Boletales</taxon>
        <taxon>Suillineae</taxon>
        <taxon>Suillaceae</taxon>
        <taxon>Suillus</taxon>
    </lineage>
</organism>
<dbReference type="HOGENOM" id="CLU_330984_0_0_1"/>
<protein>
    <recommendedName>
        <fullName evidence="4">Protein kinase domain-containing protein</fullName>
    </recommendedName>
</protein>
<accession>A0A0D0BFD9</accession>
<evidence type="ECO:0000256" key="1">
    <source>
        <dbReference type="ARBA" id="ARBA00022741"/>
    </source>
</evidence>
<keyword evidence="2" id="KW-0067">ATP-binding</keyword>
<name>A0A0D0BFD9_9AGAM</name>
<dbReference type="InterPro" id="IPR000719">
    <property type="entry name" value="Prot_kinase_dom"/>
</dbReference>
<dbReference type="AlphaFoldDB" id="A0A0D0BFD9"/>
<keyword evidence="6" id="KW-1185">Reference proteome</keyword>
<feature type="domain" description="Protein kinase" evidence="4">
    <location>
        <begin position="80"/>
        <end position="362"/>
    </location>
</feature>
<gene>
    <name evidence="5" type="ORF">CY34DRAFT_12677</name>
</gene>
<dbReference type="PROSITE" id="PS50011">
    <property type="entry name" value="PROTEIN_KINASE_DOM"/>
    <property type="match status" value="1"/>
</dbReference>
<dbReference type="OrthoDB" id="5419315at2759"/>
<keyword evidence="1" id="KW-0547">Nucleotide-binding</keyword>
<dbReference type="PANTHER" id="PTHR44329">
    <property type="entry name" value="SERINE/THREONINE-PROTEIN KINASE TNNI3K-RELATED"/>
    <property type="match status" value="1"/>
</dbReference>
<proteinExistence type="predicted"/>
<dbReference type="STRING" id="930992.A0A0D0BFD9"/>
<dbReference type="GO" id="GO:0004674">
    <property type="term" value="F:protein serine/threonine kinase activity"/>
    <property type="evidence" value="ECO:0007669"/>
    <property type="project" value="TreeGrafter"/>
</dbReference>
<dbReference type="Gene3D" id="1.10.510.10">
    <property type="entry name" value="Transferase(Phosphotransferase) domain 1"/>
    <property type="match status" value="1"/>
</dbReference>
<dbReference type="InterPro" id="IPR011009">
    <property type="entry name" value="Kinase-like_dom_sf"/>
</dbReference>
<sequence length="866" mass="97071">MQQVMDTQPQSRRTRSPRSRAQHRLPGVSENSGVGRPLTADQRRFTDIVEPSPLTTPNLVASTQPITSTPIPDLTKYITRCSPYPVCGGTFGNIYKCLYHGPEGDEDVAVKAIRPPFELRSIEMFRRELGIWKRLQHINILKFLGITTGFGDSVALVAPWMINGTLTSFLNQNNETLGLHDRLLLLRDIAAGLHYLHTFSLTEDGHTDVNPVVHGDLTGTNVLIDGDGKAYLADFGLSGTFKKVAGMTYLAKLTCHPGALRWAAPELLFGEESDSAATTRSDMYSFGSIMLQVLTGKVPWHHLTRDFQISYQVVIEGKMHPRPPGVDITDQHWNFMTRCWSMTFTDRPLATEAVQFIGSALYKSTSSHTPILSISSDMRRMGIARNDYPRGNAGARPVVQDIGSPLDARENYPGAMLPAHSSTTHAANLEPLRPQSILPRPHTSDFSPMYHAYFPDEDDNNVVVPPGDLLPPRIDYSNTIHHNWVGLNMQQFVSLQHYMRHVLRIQYLHADGSIDNVIWKLIHSSDSAREAACLLANLHRKSTQGAIGFTAPSDRDVYTRIQSSAVIPMTEGDALASLCMVSYFLFSGGQGQWQAFLDSACEFSIKILQQNHVAPDWALRSCSDSMRFIIKTSMWFDVLASATLIRRPKLLELLRALYDPATAVSDGRPELSMMVVMGCENRIVLALAEIADLACWKDECRRADRLSIAELVMRGQRIETILKSTNDPGHPNNDTEATRRRRLTSDVFRASALVYLHSVISGDHPRCPEIMSNITETVKCLRRAEDLSTARHVVRSVVFSICICGCLTDVPRYRKYFLRRLQEQQTDTVGNCARVAQLMREVWSSRERGEPVDWRVVMQQSQMLLV</sequence>
<dbReference type="InterPro" id="IPR051681">
    <property type="entry name" value="Ser/Thr_Kinases-Pseudokinases"/>
</dbReference>
<dbReference type="SUPFAM" id="SSF56112">
    <property type="entry name" value="Protein kinase-like (PK-like)"/>
    <property type="match status" value="1"/>
</dbReference>
<feature type="compositionally biased region" description="Basic residues" evidence="3">
    <location>
        <begin position="12"/>
        <end position="23"/>
    </location>
</feature>
<evidence type="ECO:0000313" key="6">
    <source>
        <dbReference type="Proteomes" id="UP000054485"/>
    </source>
</evidence>
<dbReference type="GO" id="GO:0005524">
    <property type="term" value="F:ATP binding"/>
    <property type="evidence" value="ECO:0007669"/>
    <property type="project" value="UniProtKB-KW"/>
</dbReference>
<evidence type="ECO:0000256" key="3">
    <source>
        <dbReference type="SAM" id="MobiDB-lite"/>
    </source>
</evidence>
<evidence type="ECO:0000313" key="5">
    <source>
        <dbReference type="EMBL" id="KIK41993.1"/>
    </source>
</evidence>
<dbReference type="PROSITE" id="PS00109">
    <property type="entry name" value="PROTEIN_KINASE_TYR"/>
    <property type="match status" value="1"/>
</dbReference>
<dbReference type="Pfam" id="PF07714">
    <property type="entry name" value="PK_Tyr_Ser-Thr"/>
    <property type="match status" value="1"/>
</dbReference>
<evidence type="ECO:0000256" key="2">
    <source>
        <dbReference type="ARBA" id="ARBA00022840"/>
    </source>
</evidence>
<dbReference type="Proteomes" id="UP000054485">
    <property type="component" value="Unassembled WGS sequence"/>
</dbReference>
<dbReference type="PANTHER" id="PTHR44329:SF298">
    <property type="entry name" value="MIXED LINEAGE KINASE DOMAIN-LIKE PROTEIN"/>
    <property type="match status" value="1"/>
</dbReference>
<dbReference type="InParanoid" id="A0A0D0BFD9"/>
<reference evidence="5 6" key="1">
    <citation type="submission" date="2014-04" db="EMBL/GenBank/DDBJ databases">
        <authorList>
            <consortium name="DOE Joint Genome Institute"/>
            <person name="Kuo A."/>
            <person name="Ruytinx J."/>
            <person name="Rineau F."/>
            <person name="Colpaert J."/>
            <person name="Kohler A."/>
            <person name="Nagy L.G."/>
            <person name="Floudas D."/>
            <person name="Copeland A."/>
            <person name="Barry K.W."/>
            <person name="Cichocki N."/>
            <person name="Veneault-Fourrey C."/>
            <person name="LaButti K."/>
            <person name="Lindquist E.A."/>
            <person name="Lipzen A."/>
            <person name="Lundell T."/>
            <person name="Morin E."/>
            <person name="Murat C."/>
            <person name="Sun H."/>
            <person name="Tunlid A."/>
            <person name="Henrissat B."/>
            <person name="Grigoriev I.V."/>
            <person name="Hibbett D.S."/>
            <person name="Martin F."/>
            <person name="Nordberg H.P."/>
            <person name="Cantor M.N."/>
            <person name="Hua S.X."/>
        </authorList>
    </citation>
    <scope>NUCLEOTIDE SEQUENCE [LARGE SCALE GENOMIC DNA]</scope>
    <source>
        <strain evidence="5 6">UH-Slu-Lm8-n1</strain>
    </source>
</reference>